<feature type="region of interest" description="Disordered" evidence="1">
    <location>
        <begin position="277"/>
        <end position="376"/>
    </location>
</feature>
<evidence type="ECO:0000256" key="1">
    <source>
        <dbReference type="SAM" id="MobiDB-lite"/>
    </source>
</evidence>
<organism evidence="2">
    <name type="scientific">Rousettus bat poxvirus</name>
    <dbReference type="NCBI Taxonomy" id="3141933"/>
    <lineage>
        <taxon>Viruses</taxon>
        <taxon>Varidnaviria</taxon>
        <taxon>Bamfordvirae</taxon>
        <taxon>Nucleocytoviricota</taxon>
        <taxon>Pokkesviricetes</taxon>
        <taxon>Chitovirales</taxon>
        <taxon>Poxviridae</taxon>
    </lineage>
</organism>
<reference evidence="2" key="1">
    <citation type="journal article" date="2024" name="Microbiome">
        <title>Substantial viral diversity in bats and rodents from East Africa: insights into evolution, recombination, and cocirculation.</title>
        <authorList>
            <person name="Wang D."/>
            <person name="Yang X."/>
            <person name="Ren Z."/>
            <person name="Hu B."/>
            <person name="Zhao H."/>
            <person name="Yang K."/>
            <person name="Shi P."/>
            <person name="Zhang Z."/>
            <person name="Feng Q."/>
            <person name="Nawenja C.V."/>
            <person name="Obanda V."/>
            <person name="Robert K."/>
            <person name="Nalikka B."/>
            <person name="Waruhiu C.N."/>
            <person name="Ochola G.O."/>
            <person name="Onyuok S.O."/>
            <person name="Ochieng H."/>
            <person name="Li B."/>
            <person name="Zhu Y."/>
            <person name="Si H."/>
            <person name="Yin J."/>
            <person name="Kristiansen K."/>
            <person name="Jin X."/>
            <person name="Xu X."/>
            <person name="Xiao M."/>
            <person name="Agwanda B."/>
            <person name="Ommeh S."/>
            <person name="Li J."/>
            <person name="Shi Z.L."/>
        </authorList>
    </citation>
    <scope>NUCLEOTIDE SEQUENCE</scope>
    <source>
        <strain evidence="2">1A/Uganda/UGR70/2019</strain>
    </source>
</reference>
<sequence>MSQGSSEPATPDSASSNAPFLSPPPAVMAAAAAAATLQPAVLPTVCYASVETEGMPSEPSSTLSPTAVFAAPYVPQHPTLFPPVFQAPMPAANGAPTYSGVYTATSTRTTVGFSRGLHHSSSRHRTEHPRQPSNGTGGASTSGGIGGGGSNGRDNNPLSVISPCNIDWVSLVNVYMQRLYQSSNFFPNIETLTVGDKFVCTMVFETVRLFSDQYASVKKAKNHVCMLLVQHLSGIPNHARNETPCTPAETAAYYGKINKKKQDKVYSANLLPATHGAHFTAPRRGHPCAVTAGPSRRGVGRPGPSGGGTGRVSAPPPVQQQSWKKPPSVRGVLYLPRDGTSPQLSTNASNSGGSFRGGQSCRRPARRGRGRGAPTS</sequence>
<name>A0AAU7E1L2_9POXV</name>
<reference evidence="2" key="2">
    <citation type="submission" date="2024-02" db="EMBL/GenBank/DDBJ databases">
        <authorList>
            <person name="Hu B."/>
        </authorList>
    </citation>
    <scope>NUCLEOTIDE SEQUENCE</scope>
    <source>
        <strain evidence="2">1A/Uganda/UGR70/2019</strain>
    </source>
</reference>
<feature type="compositionally biased region" description="Polar residues" evidence="1">
    <location>
        <begin position="340"/>
        <end position="353"/>
    </location>
</feature>
<feature type="compositionally biased region" description="Gly residues" evidence="1">
    <location>
        <begin position="135"/>
        <end position="151"/>
    </location>
</feature>
<evidence type="ECO:0000313" key="2">
    <source>
        <dbReference type="EMBL" id="XBH23863.1"/>
    </source>
</evidence>
<feature type="region of interest" description="Disordered" evidence="1">
    <location>
        <begin position="1"/>
        <end position="21"/>
    </location>
</feature>
<feature type="compositionally biased region" description="Polar residues" evidence="1">
    <location>
        <begin position="1"/>
        <end position="19"/>
    </location>
</feature>
<protein>
    <submittedName>
        <fullName evidence="2">Uncharacterized protein</fullName>
    </submittedName>
</protein>
<dbReference type="EMBL" id="PP711852">
    <property type="protein sequence ID" value="XBH23863.1"/>
    <property type="molecule type" value="Genomic_DNA"/>
</dbReference>
<feature type="region of interest" description="Disordered" evidence="1">
    <location>
        <begin position="113"/>
        <end position="156"/>
    </location>
</feature>
<feature type="compositionally biased region" description="Gly residues" evidence="1">
    <location>
        <begin position="300"/>
        <end position="310"/>
    </location>
</feature>
<proteinExistence type="predicted"/>
<accession>A0AAU7E1L2</accession>
<feature type="compositionally biased region" description="Basic residues" evidence="1">
    <location>
        <begin position="116"/>
        <end position="127"/>
    </location>
</feature>